<feature type="compositionally biased region" description="Basic and acidic residues" evidence="1">
    <location>
        <begin position="93"/>
        <end position="105"/>
    </location>
</feature>
<sequence length="925" mass="101909">QAESSPGRGSEESRREKRAYQRTMTPSSLRSALQQRLKDNLQAVHLAGTIRSLGDEATDQLDEEDEDEETGSKGENKEQKLLPPSIPRHLRRPSREEGKLDKIEIDAENIETPPVTRRAFGMRSFRSPSDSRWINSGQEESEDLDERRVGRRFRNLTSEDHRVPIKEKNLPDGEGIRQRLHSGIDSSENEGAGSEVEERGTARRSQRFKRLADLAKDGDSETEQMLAKQKDRPPSIADDDGLGDGNFERFSSIRKTLRHKKLQDKPELKPSEVHTETDTRNGSLSVPQENPTSPESSVKSVRASQEHCTPCEESTVDKVHTNIQQAETSDIMQESFEDKDTRLKRWQRIKETKTDNEDHGGKSREADSWKDRLTRRFRSSVDKYDVHRAMDDRSSKSAKDELKPPSSERLYRKNKDSVARGLETRGSFRVTSGTSDARKDRRERTRSAIDPSQVRQALDKDKEKDKKRSVFGDPSRGVGKLFSKLESKEPSGLRRGEARTRSLLDTRTRNRIRGTSTTKDVDEGFEDTGSIKSETTSQGASSTGDVPDATLEKTQGTSSVCTNIHNDMKIESQIGSFRHRPEERNSLSASKRNEKSGSRSSLRSSRSSLTSAASVNTVRPAKPPSKSPSTASVISNKSDSSSRARGKINDYTSALKSLTFKSLRMNCGNEEGFRTTQSSPCSPKGEEGQPSFPDDRTRSSGSLHSSGGVTPTRPLSRADSTRSTGSLSKQSSEGSLMRGTTQNTKSSARIITNNNNRTKRVLAPAQVRTLTTADNRNRSISGSSGSLRKSPGSTPNSSVKVKRGDSGSSKENLSRSNSGNSRAGGTSRSTPRSTTSPSKPLAERSSSFRASPPKPELGSRRSTSSTSNKSISPRKGGNLPAFMRPTTSSSSKVSASDAPPSTTPIKKVKVVSRNITLATPRPMVK</sequence>
<feature type="compositionally biased region" description="Basic and acidic residues" evidence="1">
    <location>
        <begin position="210"/>
        <end position="219"/>
    </location>
</feature>
<feature type="compositionally biased region" description="Polar residues" evidence="1">
    <location>
        <begin position="280"/>
        <end position="307"/>
    </location>
</feature>
<evidence type="ECO:0000256" key="1">
    <source>
        <dbReference type="SAM" id="MobiDB-lite"/>
    </source>
</evidence>
<feature type="region of interest" description="Disordered" evidence="1">
    <location>
        <begin position="49"/>
        <end position="146"/>
    </location>
</feature>
<feature type="compositionally biased region" description="Basic and acidic residues" evidence="1">
    <location>
        <begin position="483"/>
        <end position="508"/>
    </location>
</feature>
<comment type="caution">
    <text evidence="2">The sequence shown here is derived from an EMBL/GenBank/DDBJ whole genome shotgun (WGS) entry which is preliminary data.</text>
</comment>
<feature type="compositionally biased region" description="Polar residues" evidence="1">
    <location>
        <begin position="321"/>
        <end position="332"/>
    </location>
</feature>
<feature type="compositionally biased region" description="Basic and acidic residues" evidence="1">
    <location>
        <begin position="9"/>
        <end position="19"/>
    </location>
</feature>
<feature type="compositionally biased region" description="Polar residues" evidence="1">
    <location>
        <begin position="721"/>
        <end position="747"/>
    </location>
</feature>
<feature type="compositionally biased region" description="Low complexity" evidence="1">
    <location>
        <begin position="888"/>
        <end position="900"/>
    </location>
</feature>
<accession>A0AAW0W126</accession>
<feature type="compositionally biased region" description="Polar residues" evidence="1">
    <location>
        <begin position="633"/>
        <end position="643"/>
    </location>
</feature>
<feature type="compositionally biased region" description="Low complexity" evidence="1">
    <location>
        <begin position="598"/>
        <end position="614"/>
    </location>
</feature>
<evidence type="ECO:0000313" key="3">
    <source>
        <dbReference type="Proteomes" id="UP001445076"/>
    </source>
</evidence>
<gene>
    <name evidence="2" type="ORF">OTU49_012272</name>
</gene>
<feature type="compositionally biased region" description="Basic and acidic residues" evidence="1">
    <location>
        <begin position="457"/>
        <end position="470"/>
    </location>
</feature>
<dbReference type="Proteomes" id="UP001445076">
    <property type="component" value="Unassembled WGS sequence"/>
</dbReference>
<feature type="compositionally biased region" description="Basic and acidic residues" evidence="1">
    <location>
        <begin position="160"/>
        <end position="177"/>
    </location>
</feature>
<feature type="compositionally biased region" description="Polar residues" evidence="1">
    <location>
        <begin position="126"/>
        <end position="138"/>
    </location>
</feature>
<feature type="compositionally biased region" description="Basic and acidic residues" evidence="1">
    <location>
        <begin position="70"/>
        <end position="80"/>
    </location>
</feature>
<feature type="compositionally biased region" description="Acidic residues" evidence="1">
    <location>
        <begin position="56"/>
        <end position="69"/>
    </location>
</feature>
<feature type="compositionally biased region" description="Low complexity" evidence="1">
    <location>
        <begin position="814"/>
        <end position="838"/>
    </location>
</feature>
<feature type="compositionally biased region" description="Polar residues" evidence="1">
    <location>
        <begin position="699"/>
        <end position="709"/>
    </location>
</feature>
<feature type="compositionally biased region" description="Low complexity" evidence="1">
    <location>
        <begin position="778"/>
        <end position="793"/>
    </location>
</feature>
<name>A0AAW0W126_CHEQU</name>
<feature type="compositionally biased region" description="Basic and acidic residues" evidence="1">
    <location>
        <begin position="579"/>
        <end position="597"/>
    </location>
</feature>
<feature type="region of interest" description="Disordered" evidence="1">
    <location>
        <begin position="669"/>
        <end position="907"/>
    </location>
</feature>
<feature type="compositionally biased region" description="Basic and acidic residues" evidence="1">
    <location>
        <begin position="409"/>
        <end position="418"/>
    </location>
</feature>
<feature type="compositionally biased region" description="Basic and acidic residues" evidence="1">
    <location>
        <begin position="263"/>
        <end position="279"/>
    </location>
</feature>
<proteinExistence type="predicted"/>
<feature type="region of interest" description="Disordered" evidence="1">
    <location>
        <begin position="160"/>
        <end position="648"/>
    </location>
</feature>
<feature type="compositionally biased region" description="Polar residues" evidence="1">
    <location>
        <begin position="22"/>
        <end position="33"/>
    </location>
</feature>
<feature type="non-terminal residue" evidence="2">
    <location>
        <position position="1"/>
    </location>
</feature>
<feature type="compositionally biased region" description="Polar residues" evidence="1">
    <location>
        <begin position="552"/>
        <end position="565"/>
    </location>
</feature>
<feature type="region of interest" description="Disordered" evidence="1">
    <location>
        <begin position="1"/>
        <end position="33"/>
    </location>
</feature>
<feature type="compositionally biased region" description="Polar residues" evidence="1">
    <location>
        <begin position="530"/>
        <end position="544"/>
    </location>
</feature>
<reference evidence="2 3" key="1">
    <citation type="journal article" date="2024" name="BMC Genomics">
        <title>Genome assembly of redclaw crayfish (Cherax quadricarinatus) provides insights into its immune adaptation and hypoxia tolerance.</title>
        <authorList>
            <person name="Liu Z."/>
            <person name="Zheng J."/>
            <person name="Li H."/>
            <person name="Fang K."/>
            <person name="Wang S."/>
            <person name="He J."/>
            <person name="Zhou D."/>
            <person name="Weng S."/>
            <person name="Chi M."/>
            <person name="Gu Z."/>
            <person name="He J."/>
            <person name="Li F."/>
            <person name="Wang M."/>
        </authorList>
    </citation>
    <scope>NUCLEOTIDE SEQUENCE [LARGE SCALE GENOMIC DNA]</scope>
    <source>
        <strain evidence="2">ZL_2023a</strain>
    </source>
</reference>
<feature type="compositionally biased region" description="Basic and acidic residues" evidence="1">
    <location>
        <begin position="336"/>
        <end position="403"/>
    </location>
</feature>
<dbReference type="AlphaFoldDB" id="A0AAW0W126"/>
<evidence type="ECO:0000313" key="2">
    <source>
        <dbReference type="EMBL" id="KAK8722555.1"/>
    </source>
</evidence>
<protein>
    <submittedName>
        <fullName evidence="2">Uncharacterized protein</fullName>
    </submittedName>
</protein>
<keyword evidence="3" id="KW-1185">Reference proteome</keyword>
<dbReference type="EMBL" id="JARKIK010000095">
    <property type="protein sequence ID" value="KAK8722555.1"/>
    <property type="molecule type" value="Genomic_DNA"/>
</dbReference>
<organism evidence="2 3">
    <name type="scientific">Cherax quadricarinatus</name>
    <name type="common">Australian red claw crayfish</name>
    <dbReference type="NCBI Taxonomy" id="27406"/>
    <lineage>
        <taxon>Eukaryota</taxon>
        <taxon>Metazoa</taxon>
        <taxon>Ecdysozoa</taxon>
        <taxon>Arthropoda</taxon>
        <taxon>Crustacea</taxon>
        <taxon>Multicrustacea</taxon>
        <taxon>Malacostraca</taxon>
        <taxon>Eumalacostraca</taxon>
        <taxon>Eucarida</taxon>
        <taxon>Decapoda</taxon>
        <taxon>Pleocyemata</taxon>
        <taxon>Astacidea</taxon>
        <taxon>Parastacoidea</taxon>
        <taxon>Parastacidae</taxon>
        <taxon>Cherax</taxon>
    </lineage>
</organism>
<feature type="compositionally biased region" description="Basic and acidic residues" evidence="1">
    <location>
        <begin position="436"/>
        <end position="447"/>
    </location>
</feature>